<keyword evidence="1" id="KW-0472">Membrane</keyword>
<reference evidence="2 3" key="1">
    <citation type="submission" date="2022-06" db="EMBL/GenBank/DDBJ databases">
        <title>Genomic Encyclopedia of Archaeal and Bacterial Type Strains, Phase II (KMG-II): from individual species to whole genera.</title>
        <authorList>
            <person name="Goeker M."/>
        </authorList>
    </citation>
    <scope>NUCLEOTIDE SEQUENCE [LARGE SCALE GENOMIC DNA]</scope>
    <source>
        <strain evidence="2 3">DSM 44255</strain>
    </source>
</reference>
<keyword evidence="1" id="KW-1133">Transmembrane helix</keyword>
<proteinExistence type="predicted"/>
<dbReference type="EMBL" id="JAMTCO010000025">
    <property type="protein sequence ID" value="MCP2274406.1"/>
    <property type="molecule type" value="Genomic_DNA"/>
</dbReference>
<feature type="transmembrane region" description="Helical" evidence="1">
    <location>
        <begin position="12"/>
        <end position="37"/>
    </location>
</feature>
<feature type="transmembrane region" description="Helical" evidence="1">
    <location>
        <begin position="158"/>
        <end position="179"/>
    </location>
</feature>
<dbReference type="RefSeq" id="WP_253891736.1">
    <property type="nucleotide sequence ID" value="NZ_BAAAVB010000032.1"/>
</dbReference>
<feature type="transmembrane region" description="Helical" evidence="1">
    <location>
        <begin position="43"/>
        <end position="65"/>
    </location>
</feature>
<keyword evidence="1" id="KW-0812">Transmembrane</keyword>
<keyword evidence="3" id="KW-1185">Reference proteome</keyword>
<feature type="transmembrane region" description="Helical" evidence="1">
    <location>
        <begin position="110"/>
        <end position="138"/>
    </location>
</feature>
<sequence>MLSSPVWRGSPAFAFRVGLLLGGAITATVLVVVGSLARAPLPWWARWALVGAVLVLVALNELRVIDVRLPENRRLVPEGVFRLGRHLGPLQFGIEMGTGARTYLPSGLPYIAATAVLLTASVPQALVAGAAFGFGRALMTTANLNHPGDWDALWARHARLTAALLSGAFLLSLGTAAVATA</sequence>
<name>A0ABT1IP05_9PSEU</name>
<gene>
    <name evidence="2" type="ORF">LV75_006941</name>
</gene>
<dbReference type="Proteomes" id="UP001205185">
    <property type="component" value="Unassembled WGS sequence"/>
</dbReference>
<organism evidence="2 3">
    <name type="scientific">Actinokineospora diospyrosa</name>
    <dbReference type="NCBI Taxonomy" id="103728"/>
    <lineage>
        <taxon>Bacteria</taxon>
        <taxon>Bacillati</taxon>
        <taxon>Actinomycetota</taxon>
        <taxon>Actinomycetes</taxon>
        <taxon>Pseudonocardiales</taxon>
        <taxon>Pseudonocardiaceae</taxon>
        <taxon>Actinokineospora</taxon>
    </lineage>
</organism>
<comment type="caution">
    <text evidence="2">The sequence shown here is derived from an EMBL/GenBank/DDBJ whole genome shotgun (WGS) entry which is preliminary data.</text>
</comment>
<evidence type="ECO:0000313" key="2">
    <source>
        <dbReference type="EMBL" id="MCP2274406.1"/>
    </source>
</evidence>
<evidence type="ECO:0000256" key="1">
    <source>
        <dbReference type="SAM" id="Phobius"/>
    </source>
</evidence>
<accession>A0ABT1IP05</accession>
<protein>
    <submittedName>
        <fullName evidence="2">Uncharacterized protein</fullName>
    </submittedName>
</protein>
<evidence type="ECO:0000313" key="3">
    <source>
        <dbReference type="Proteomes" id="UP001205185"/>
    </source>
</evidence>